<dbReference type="Gene3D" id="3.40.50.300">
    <property type="entry name" value="P-loop containing nucleotide triphosphate hydrolases"/>
    <property type="match status" value="2"/>
</dbReference>
<dbReference type="PeptideAtlas" id="V6CIX1"/>
<dbReference type="WormBase" id="F15B10.2b">
    <property type="protein sequence ID" value="CE49130"/>
    <property type="gene ID" value="WBGene00001090"/>
    <property type="gene designation" value="drh-1"/>
</dbReference>
<gene>
    <name evidence="10 12" type="primary">drh-1</name>
    <name evidence="10" type="ORF">CELE_F15B10.2</name>
    <name evidence="12" type="ORF">F15B10.2</name>
</gene>
<comment type="similarity">
    <text evidence="1">Belongs to the helicase family. RLR subfamily.</text>
</comment>
<dbReference type="InterPro" id="IPR014001">
    <property type="entry name" value="Helicase_ATP-bd"/>
</dbReference>
<dbReference type="GO" id="GO:0045087">
    <property type="term" value="P:innate immune response"/>
    <property type="evidence" value="ECO:0007669"/>
    <property type="project" value="UniProtKB-KW"/>
</dbReference>
<reference evidence="10 11" key="1">
    <citation type="journal article" date="1998" name="Science">
        <title>Genome sequence of the nematode C. elegans: a platform for investigating biology.</title>
        <authorList>
            <consortium name="The C. elegans sequencing consortium"/>
            <person name="Sulson J.E."/>
            <person name="Waterston R."/>
        </authorList>
    </citation>
    <scope>NUCLEOTIDE SEQUENCE [LARGE SCALE GENOMIC DNA]</scope>
    <source>
        <strain evidence="10 11">Bristol N2</strain>
    </source>
</reference>
<dbReference type="SUPFAM" id="SSF52540">
    <property type="entry name" value="P-loop containing nucleoside triphosphate hydrolases"/>
    <property type="match status" value="1"/>
</dbReference>
<evidence type="ECO:0000256" key="4">
    <source>
        <dbReference type="ARBA" id="ARBA00022840"/>
    </source>
</evidence>
<dbReference type="InterPro" id="IPR051363">
    <property type="entry name" value="RLR_Helicase"/>
</dbReference>
<dbReference type="Proteomes" id="UP000001940">
    <property type="component" value="Chromosome IV"/>
</dbReference>
<dbReference type="PROSITE" id="PS51194">
    <property type="entry name" value="HELICASE_CTER"/>
    <property type="match status" value="1"/>
</dbReference>
<dbReference type="SMART" id="SM00487">
    <property type="entry name" value="DEXDc"/>
    <property type="match status" value="1"/>
</dbReference>
<dbReference type="InterPro" id="IPR001650">
    <property type="entry name" value="Helicase_C-like"/>
</dbReference>
<accession>V6CIX1</accession>
<dbReference type="PANTHER" id="PTHR14074:SF29">
    <property type="entry name" value="DICER-RELATED HELICASE"/>
    <property type="match status" value="1"/>
</dbReference>
<feature type="domain" description="Helicase ATP-binding" evidence="7">
    <location>
        <begin position="43"/>
        <end position="233"/>
    </location>
</feature>
<name>V6CIX1_CAEEL</name>
<evidence type="ECO:0000313" key="10">
    <source>
        <dbReference type="EMBL" id="CDK13387.1"/>
    </source>
</evidence>
<dbReference type="SMR" id="V6CIX1"/>
<keyword evidence="3" id="KW-0547">Nucleotide-binding</keyword>
<evidence type="ECO:0000259" key="8">
    <source>
        <dbReference type="PROSITE" id="PS51194"/>
    </source>
</evidence>
<dbReference type="PANTHER" id="PTHR14074">
    <property type="entry name" value="HELICASE WITH DEATH DOMAIN-RELATED"/>
    <property type="match status" value="1"/>
</dbReference>
<dbReference type="GO" id="GO:0005524">
    <property type="term" value="F:ATP binding"/>
    <property type="evidence" value="ECO:0007669"/>
    <property type="project" value="UniProtKB-KW"/>
</dbReference>
<dbReference type="SMART" id="SM00490">
    <property type="entry name" value="HELICc"/>
    <property type="match status" value="1"/>
</dbReference>
<keyword evidence="2" id="KW-0399">Innate immunity</keyword>
<feature type="domain" description="Helicase C-terminal" evidence="8">
    <location>
        <begin position="424"/>
        <end position="597"/>
    </location>
</feature>
<proteinExistence type="evidence at protein level"/>
<dbReference type="GO" id="GO:0003676">
    <property type="term" value="F:nucleic acid binding"/>
    <property type="evidence" value="ECO:0007669"/>
    <property type="project" value="InterPro"/>
</dbReference>
<keyword evidence="13" id="KW-1267">Proteomics identification</keyword>
<keyword evidence="10" id="KW-0378">Hydrolase</keyword>
<protein>
    <submittedName>
        <fullName evidence="10">Helicase ATP-binding domain-containing protein</fullName>
    </submittedName>
</protein>
<dbReference type="Gene3D" id="1.20.1320.30">
    <property type="match status" value="1"/>
</dbReference>
<dbReference type="ExpressionAtlas" id="V6CIX1">
    <property type="expression patterns" value="baseline and differential"/>
</dbReference>
<dbReference type="InterPro" id="IPR038557">
    <property type="entry name" value="RLR_C_sf"/>
</dbReference>
<dbReference type="InterPro" id="IPR011545">
    <property type="entry name" value="DEAD/DEAH_box_helicase_dom"/>
</dbReference>
<dbReference type="Bgee" id="WBGene00001090">
    <property type="expression patterns" value="Expressed in germ line (C elegans) and 4 other cell types or tissues"/>
</dbReference>
<evidence type="ECO:0000256" key="3">
    <source>
        <dbReference type="ARBA" id="ARBA00022741"/>
    </source>
</evidence>
<comment type="catalytic activity">
    <reaction evidence="6">
        <text>ATP + H2O = ADP + phosphate + H(+)</text>
        <dbReference type="Rhea" id="RHEA:13065"/>
        <dbReference type="ChEBI" id="CHEBI:15377"/>
        <dbReference type="ChEBI" id="CHEBI:15378"/>
        <dbReference type="ChEBI" id="CHEBI:30616"/>
        <dbReference type="ChEBI" id="CHEBI:43474"/>
        <dbReference type="ChEBI" id="CHEBI:456216"/>
        <dbReference type="EC" id="3.6.4.13"/>
    </reaction>
    <physiologicalReaction direction="left-to-right" evidence="6">
        <dbReference type="Rhea" id="RHEA:13066"/>
    </physiologicalReaction>
</comment>
<evidence type="ECO:0000259" key="9">
    <source>
        <dbReference type="PROSITE" id="PS51789"/>
    </source>
</evidence>
<dbReference type="OrthoDB" id="416741at2759"/>
<organism evidence="10 11">
    <name type="scientific">Caenorhabditis elegans</name>
    <dbReference type="NCBI Taxonomy" id="6239"/>
    <lineage>
        <taxon>Eukaryota</taxon>
        <taxon>Metazoa</taxon>
        <taxon>Ecdysozoa</taxon>
        <taxon>Nematoda</taxon>
        <taxon>Chromadorea</taxon>
        <taxon>Rhabditida</taxon>
        <taxon>Rhabditina</taxon>
        <taxon>Rhabditomorpha</taxon>
        <taxon>Rhabditoidea</taxon>
        <taxon>Rhabditidae</taxon>
        <taxon>Peloderinae</taxon>
        <taxon>Caenorhabditis</taxon>
    </lineage>
</organism>
<evidence type="ECO:0000256" key="5">
    <source>
        <dbReference type="ARBA" id="ARBA00022859"/>
    </source>
</evidence>
<evidence type="ECO:0000256" key="6">
    <source>
        <dbReference type="ARBA" id="ARBA00049390"/>
    </source>
</evidence>
<dbReference type="InterPro" id="IPR027417">
    <property type="entry name" value="P-loop_NTPase"/>
</dbReference>
<keyword evidence="5" id="KW-0391">Immunity</keyword>
<dbReference type="Pfam" id="PF11648">
    <property type="entry name" value="RIG-I_C-RD"/>
    <property type="match status" value="1"/>
</dbReference>
<evidence type="ECO:0007829" key="13">
    <source>
        <dbReference type="PeptideAtlas" id="V6CIX1"/>
    </source>
</evidence>
<keyword evidence="11" id="KW-1185">Reference proteome</keyword>
<dbReference type="Pfam" id="PF00270">
    <property type="entry name" value="DEAD"/>
    <property type="match status" value="1"/>
</dbReference>
<dbReference type="Pfam" id="PF00271">
    <property type="entry name" value="Helicase_C"/>
    <property type="match status" value="1"/>
</dbReference>
<dbReference type="RefSeq" id="NP_001368373.1">
    <property type="nucleotide sequence ID" value="NM_001380283.2"/>
</dbReference>
<dbReference type="InterPro" id="IPR021673">
    <property type="entry name" value="RLR_CTR"/>
</dbReference>
<dbReference type="PROSITE" id="PS51789">
    <property type="entry name" value="RLR_CTR"/>
    <property type="match status" value="1"/>
</dbReference>
<dbReference type="KEGG" id="cel:CELE_F15B10.2"/>
<sequence>MINIRVDNIVQENSTPRLVIESVRQRIHRQRQLCLRNYQEELCQVALQGKNTIVTAPTGSGKTVIAANIIKEHFESRSSEGKRFKALFMTPNSMILNQQAASISSYLDHVYHTQIIQGSDNVPTRNVIQSKDLIVATPQMIVNLCNEHRNSLDDESRLDQFFLSTFTIIFFDECHNTVKNSPYSNIMREYHYLKNMGNMPEGHSLPQIIGLTASLGTGDKNDCLQVRNYIAGLCASMDVKDLSIVKDNLEELRGYSPIVPDKVLLCERSTDGPIGMFTNRLTLMMQEVEGLIRTALRNEHIGIEQRRQIETTERDFRPDSSFLDPPADKEHAGYQNWVCNQMNLVSGTSFRETGTRTIINEALDVLKECFCTLSYNINFHPEVALNYLKDEMEYRTPNFTVNMIRIWERYHNQLVGTGSAENPMISKTVQYIVEQNLQRADSRTIIFVRTRYEATILNKVLNSNEELLMLGIKSEWMSGLNKSTASSADISASKQKQMEKLKMFADGEIRILVSTSVAEEGLDVPECSLVIKYNYATNEIAHVQRRGRGRALNSECVLITNSIALRDQESNNRDKESLMSETISLIQNSPAEFRKCVDEESNKIWPRILREDTDKAQKIEEQINRNIVYKIICKKCEAILCTSKDIRSRNTQYLVCDPGFWSLVRKTRLTDEQQALIKYNATGSINCRRENCGLKLGQLIEVNTVDLPCLSALSIVLLVEGTDKRIIVKKWKNILDKYFTPTEIRQLDVQTMRDADQARTPMVFEHHANGEVVNLIREA</sequence>
<dbReference type="Gene3D" id="2.170.150.30">
    <property type="entry name" value="RIG-I-like receptor, C-terminal regulatory domain"/>
    <property type="match status" value="1"/>
</dbReference>
<keyword evidence="4 10" id="KW-0067">ATP-binding</keyword>
<evidence type="ECO:0000256" key="1">
    <source>
        <dbReference type="ARBA" id="ARBA00006866"/>
    </source>
</evidence>
<dbReference type="GO" id="GO:0003724">
    <property type="term" value="F:RNA helicase activity"/>
    <property type="evidence" value="ECO:0007669"/>
    <property type="project" value="UniProtKB-EC"/>
</dbReference>
<dbReference type="PROSITE" id="PS51192">
    <property type="entry name" value="HELICASE_ATP_BIND_1"/>
    <property type="match status" value="1"/>
</dbReference>
<evidence type="ECO:0000313" key="12">
    <source>
        <dbReference type="WormBase" id="F15B10.2b"/>
    </source>
</evidence>
<evidence type="ECO:0000256" key="2">
    <source>
        <dbReference type="ARBA" id="ARBA00022588"/>
    </source>
</evidence>
<keyword evidence="10" id="KW-0347">Helicase</keyword>
<feature type="domain" description="RLR CTR" evidence="9">
    <location>
        <begin position="619"/>
        <end position="748"/>
    </location>
</feature>
<evidence type="ECO:0000313" key="11">
    <source>
        <dbReference type="Proteomes" id="UP000001940"/>
    </source>
</evidence>
<dbReference type="EMBL" id="BX284604">
    <property type="protein sequence ID" value="CDK13387.1"/>
    <property type="molecule type" value="Genomic_DNA"/>
</dbReference>
<dbReference type="AGR" id="WB:WBGene00001090"/>
<evidence type="ECO:0000259" key="7">
    <source>
        <dbReference type="PROSITE" id="PS51192"/>
    </source>
</evidence>
<dbReference type="AlphaFoldDB" id="V6CIX1"/>
<dbReference type="HOGENOM" id="CLU_006888_2_1_1"/>
<dbReference type="GeneID" id="177425"/>
<dbReference type="CTD" id="177425"/>